<dbReference type="Proteomes" id="UP001628646">
    <property type="component" value="Unassembled WGS sequence"/>
</dbReference>
<accession>A0ABW8W2I3</accession>
<dbReference type="Gene3D" id="3.90.1720.10">
    <property type="entry name" value="endopeptidase domain like (from Nostoc punctiforme)"/>
    <property type="match status" value="1"/>
</dbReference>
<dbReference type="EMBL" id="JBJNUY010000005">
    <property type="protein sequence ID" value="MFL8999487.1"/>
    <property type="molecule type" value="Genomic_DNA"/>
</dbReference>
<reference evidence="1 2" key="1">
    <citation type="submission" date="2024-12" db="EMBL/GenBank/DDBJ databases">
        <title>Pseudomonas species isolated from Lotus nodules promote plant growth.</title>
        <authorList>
            <person name="Yu Y.-H."/>
            <person name="Kurtenbach J."/>
            <person name="Crosbie D."/>
            <person name="Brachmann A."/>
            <person name="Marin M."/>
        </authorList>
    </citation>
    <scope>NUCLEOTIDE SEQUENCE [LARGE SCALE GENOMIC DNA]</scope>
    <source>
        <strain evidence="1 2">PLb11B</strain>
    </source>
</reference>
<evidence type="ECO:0000313" key="2">
    <source>
        <dbReference type="Proteomes" id="UP001628646"/>
    </source>
</evidence>
<gene>
    <name evidence="1" type="ORF">ACJ8NA_12590</name>
</gene>
<dbReference type="RefSeq" id="WP_407800337.1">
    <property type="nucleotide sequence ID" value="NZ_JBJNUX010000004.1"/>
</dbReference>
<dbReference type="SUPFAM" id="SSF54001">
    <property type="entry name" value="Cysteine proteinases"/>
    <property type="match status" value="1"/>
</dbReference>
<protein>
    <recommendedName>
        <fullName evidence="3">Peptidoglycan endopeptidase</fullName>
    </recommendedName>
</protein>
<evidence type="ECO:0008006" key="3">
    <source>
        <dbReference type="Google" id="ProtNLM"/>
    </source>
</evidence>
<organism evidence="1 2">
    <name type="scientific">Pseudomonas azerbaijanorientalis</name>
    <dbReference type="NCBI Taxonomy" id="2842350"/>
    <lineage>
        <taxon>Bacteria</taxon>
        <taxon>Pseudomonadati</taxon>
        <taxon>Pseudomonadota</taxon>
        <taxon>Gammaproteobacteria</taxon>
        <taxon>Pseudomonadales</taxon>
        <taxon>Pseudomonadaceae</taxon>
        <taxon>Pseudomonas</taxon>
    </lineage>
</organism>
<comment type="caution">
    <text evidence="1">The sequence shown here is derived from an EMBL/GenBank/DDBJ whole genome shotgun (WGS) entry which is preliminary data.</text>
</comment>
<evidence type="ECO:0000313" key="1">
    <source>
        <dbReference type="EMBL" id="MFL8999487.1"/>
    </source>
</evidence>
<proteinExistence type="predicted"/>
<sequence>MKDIADYLSAPYRDGARGPLAFDCYGLVNAVRHEVFGLPLLPSLGGVGRSKLRENTKAYREVSAGLEECLPEPGAIASALIGDFLDHVGVVVYLDGQLKVLDTNPGGPRIRTVRDFEARYQRVVYYR</sequence>
<name>A0ABW8W2I3_9PSED</name>
<keyword evidence="2" id="KW-1185">Reference proteome</keyword>
<dbReference type="InterPro" id="IPR038765">
    <property type="entry name" value="Papain-like_cys_pep_sf"/>
</dbReference>